<dbReference type="Proteomes" id="UP001219862">
    <property type="component" value="Unassembled WGS sequence"/>
</dbReference>
<accession>A0ABT5KV49</accession>
<feature type="transmembrane region" description="Helical" evidence="7">
    <location>
        <begin position="397"/>
        <end position="418"/>
    </location>
</feature>
<evidence type="ECO:0000313" key="10">
    <source>
        <dbReference type="Proteomes" id="UP001219862"/>
    </source>
</evidence>
<keyword evidence="10" id="KW-1185">Reference proteome</keyword>
<evidence type="ECO:0000256" key="1">
    <source>
        <dbReference type="ARBA" id="ARBA00004651"/>
    </source>
</evidence>
<gene>
    <name evidence="9" type="primary">epsF</name>
    <name evidence="9" type="ORF">PRZ01_16040</name>
</gene>
<feature type="coiled-coil region" evidence="6">
    <location>
        <begin position="178"/>
        <end position="221"/>
    </location>
</feature>
<dbReference type="InterPro" id="IPR050445">
    <property type="entry name" value="Bact_polysacc_biosynth/exp"/>
</dbReference>
<evidence type="ECO:0000256" key="2">
    <source>
        <dbReference type="ARBA" id="ARBA00022475"/>
    </source>
</evidence>
<dbReference type="EMBL" id="JAQQXS010000015">
    <property type="protein sequence ID" value="MDC8786702.1"/>
    <property type="molecule type" value="Genomic_DNA"/>
</dbReference>
<sequence>MTIAQLLSIFRARWRIALATFLTVFLIAVVGTLLATKMYMATASVVVDAKPDPVSLAYSGMSSPGVMATQVDVIKSDRVAMRVVKNLKLAENPQIREQWKQATNGQGSVESWLSESFQKSMEVKPSKESSVIEISYRAPDPRFAAALANAFVQSYIETTLELRVDPARQYSAFFDNRAKEARETYEKAQARLSAFQKDNGLIASEERLDVENNRLVELSSQLVGMQALSAESTSRQTQANSVSADRMQEVLNNPLISGLKSDLSRAEVRLKELNARYGDSHPQVQEAKENIAELRVKVDAEIKRVTGGIGVSNTINKQREAEIRSSLDAQRAKLLHLKATRDEGAVLQRDVENAQRAYDAVQARLNQTSLESQTTTSNVNVLTVATPPLVHATPRTWVNILIGVFAGVILALAVAVTVELFDRRVRTSDDLISAIGLPIIGLMPNPSGRSKIRAQKLGRVQKRILGNAPSAAKSS</sequence>
<keyword evidence="6" id="KW-0175">Coiled coil</keyword>
<proteinExistence type="predicted"/>
<dbReference type="RefSeq" id="WP_273597816.1">
    <property type="nucleotide sequence ID" value="NZ_JAQQXS010000015.1"/>
</dbReference>
<feature type="coiled-coil region" evidence="6">
    <location>
        <begin position="337"/>
        <end position="371"/>
    </location>
</feature>
<dbReference type="Pfam" id="PF02706">
    <property type="entry name" value="Wzz"/>
    <property type="match status" value="1"/>
</dbReference>
<feature type="coiled-coil region" evidence="6">
    <location>
        <begin position="256"/>
        <end position="304"/>
    </location>
</feature>
<feature type="domain" description="Polysaccharide chain length determinant N-terminal" evidence="8">
    <location>
        <begin position="3"/>
        <end position="87"/>
    </location>
</feature>
<comment type="subcellular location">
    <subcellularLocation>
        <location evidence="1">Cell membrane</location>
        <topology evidence="1">Multi-pass membrane protein</topology>
    </subcellularLocation>
</comment>
<dbReference type="PANTHER" id="PTHR32309:SF13">
    <property type="entry name" value="FERRIC ENTEROBACTIN TRANSPORT PROTEIN FEPE"/>
    <property type="match status" value="1"/>
</dbReference>
<evidence type="ECO:0000256" key="4">
    <source>
        <dbReference type="ARBA" id="ARBA00022989"/>
    </source>
</evidence>
<keyword evidence="3 7" id="KW-0812">Transmembrane</keyword>
<evidence type="ECO:0000259" key="8">
    <source>
        <dbReference type="Pfam" id="PF02706"/>
    </source>
</evidence>
<dbReference type="NCBIfam" id="TIGR03017">
    <property type="entry name" value="EpsF"/>
    <property type="match status" value="1"/>
</dbReference>
<reference evidence="9 10" key="1">
    <citation type="submission" date="2022-10" db="EMBL/GenBank/DDBJ databases">
        <title>paucibacter sp. hw8 Genome sequencing.</title>
        <authorList>
            <person name="Park S."/>
        </authorList>
    </citation>
    <scope>NUCLEOTIDE SEQUENCE [LARGE SCALE GENOMIC DNA]</scope>
    <source>
        <strain evidence="10">hw8</strain>
    </source>
</reference>
<dbReference type="InterPro" id="IPR017468">
    <property type="entry name" value="Chain_len_reg_EpsF"/>
</dbReference>
<keyword evidence="5 7" id="KW-0472">Membrane</keyword>
<keyword evidence="2" id="KW-1003">Cell membrane</keyword>
<evidence type="ECO:0000256" key="7">
    <source>
        <dbReference type="SAM" id="Phobius"/>
    </source>
</evidence>
<evidence type="ECO:0000256" key="6">
    <source>
        <dbReference type="SAM" id="Coils"/>
    </source>
</evidence>
<evidence type="ECO:0000256" key="5">
    <source>
        <dbReference type="ARBA" id="ARBA00023136"/>
    </source>
</evidence>
<organism evidence="9 10">
    <name type="scientific">Roseateles koreensis</name>
    <dbReference type="NCBI Taxonomy" id="2987526"/>
    <lineage>
        <taxon>Bacteria</taxon>
        <taxon>Pseudomonadati</taxon>
        <taxon>Pseudomonadota</taxon>
        <taxon>Betaproteobacteria</taxon>
        <taxon>Burkholderiales</taxon>
        <taxon>Sphaerotilaceae</taxon>
        <taxon>Roseateles</taxon>
    </lineage>
</organism>
<dbReference type="InterPro" id="IPR003856">
    <property type="entry name" value="LPS_length_determ_N"/>
</dbReference>
<name>A0ABT5KV49_9BURK</name>
<dbReference type="PANTHER" id="PTHR32309">
    <property type="entry name" value="TYROSINE-PROTEIN KINASE"/>
    <property type="match status" value="1"/>
</dbReference>
<keyword evidence="4 7" id="KW-1133">Transmembrane helix</keyword>
<comment type="caution">
    <text evidence="9">The sequence shown here is derived from an EMBL/GenBank/DDBJ whole genome shotgun (WGS) entry which is preliminary data.</text>
</comment>
<protein>
    <submittedName>
        <fullName evidence="9">Chain length determinant protein EpsF</fullName>
    </submittedName>
</protein>
<evidence type="ECO:0000313" key="9">
    <source>
        <dbReference type="EMBL" id="MDC8786702.1"/>
    </source>
</evidence>
<evidence type="ECO:0000256" key="3">
    <source>
        <dbReference type="ARBA" id="ARBA00022692"/>
    </source>
</evidence>